<dbReference type="Proteomes" id="UP000604825">
    <property type="component" value="Unassembled WGS sequence"/>
</dbReference>
<dbReference type="PANTHER" id="PTHR33165">
    <property type="entry name" value="F-BOX DOMAIN CONTAINING PROTEIN-LIKE-RELATED"/>
    <property type="match status" value="1"/>
</dbReference>
<dbReference type="PANTHER" id="PTHR33165:SF97">
    <property type="entry name" value="DUF295 DOMAIN-CONTAINING PROTEIN"/>
    <property type="match status" value="1"/>
</dbReference>
<proteinExistence type="predicted"/>
<name>A0A811N6J7_9POAL</name>
<protein>
    <recommendedName>
        <fullName evidence="3">F-box domain-containing protein</fullName>
    </recommendedName>
</protein>
<dbReference type="AlphaFoldDB" id="A0A811N6J7"/>
<sequence length="205" mass="23709">MRFRLVCKLWMKGSGTKKPHELGERVIDHRFHPHQWILVTEPAPEATPTRRKLLNVTTRKIIMVDLLELDGHAVLPGPDAASKGMLVARERTLVSVAYKYLARDFMFVIPIVTGSHKNMLDWVGLPSLAVETIVDHLWDSDVADFMWFRLVCKLWMADSGTEKPHELGEHVIDHHFHPHLWILLTDTYHNMLNMAIRKIIMVDLL</sequence>
<comment type="caution">
    <text evidence="1">The sequence shown here is derived from an EMBL/GenBank/DDBJ whole genome shotgun (WGS) entry which is preliminary data.</text>
</comment>
<evidence type="ECO:0000313" key="2">
    <source>
        <dbReference type="Proteomes" id="UP000604825"/>
    </source>
</evidence>
<reference evidence="1" key="1">
    <citation type="submission" date="2020-10" db="EMBL/GenBank/DDBJ databases">
        <authorList>
            <person name="Han B."/>
            <person name="Lu T."/>
            <person name="Zhao Q."/>
            <person name="Huang X."/>
            <person name="Zhao Y."/>
        </authorList>
    </citation>
    <scope>NUCLEOTIDE SEQUENCE</scope>
</reference>
<evidence type="ECO:0000313" key="1">
    <source>
        <dbReference type="EMBL" id="CAD6216682.1"/>
    </source>
</evidence>
<dbReference type="EMBL" id="CAJGYO010000003">
    <property type="protein sequence ID" value="CAD6216682.1"/>
    <property type="molecule type" value="Genomic_DNA"/>
</dbReference>
<organism evidence="1 2">
    <name type="scientific">Miscanthus lutarioriparius</name>
    <dbReference type="NCBI Taxonomy" id="422564"/>
    <lineage>
        <taxon>Eukaryota</taxon>
        <taxon>Viridiplantae</taxon>
        <taxon>Streptophyta</taxon>
        <taxon>Embryophyta</taxon>
        <taxon>Tracheophyta</taxon>
        <taxon>Spermatophyta</taxon>
        <taxon>Magnoliopsida</taxon>
        <taxon>Liliopsida</taxon>
        <taxon>Poales</taxon>
        <taxon>Poaceae</taxon>
        <taxon>PACMAD clade</taxon>
        <taxon>Panicoideae</taxon>
        <taxon>Andropogonodae</taxon>
        <taxon>Andropogoneae</taxon>
        <taxon>Saccharinae</taxon>
        <taxon>Miscanthus</taxon>
    </lineage>
</organism>
<accession>A0A811N6J7</accession>
<keyword evidence="2" id="KW-1185">Reference proteome</keyword>
<evidence type="ECO:0008006" key="3">
    <source>
        <dbReference type="Google" id="ProtNLM"/>
    </source>
</evidence>
<dbReference type="OrthoDB" id="619048at2759"/>
<gene>
    <name evidence="1" type="ORF">NCGR_LOCUS10861</name>
</gene>